<organism evidence="2 3">
    <name type="scientific">Zophobas morio</name>
    <dbReference type="NCBI Taxonomy" id="2755281"/>
    <lineage>
        <taxon>Eukaryota</taxon>
        <taxon>Metazoa</taxon>
        <taxon>Ecdysozoa</taxon>
        <taxon>Arthropoda</taxon>
        <taxon>Hexapoda</taxon>
        <taxon>Insecta</taxon>
        <taxon>Pterygota</taxon>
        <taxon>Neoptera</taxon>
        <taxon>Endopterygota</taxon>
        <taxon>Coleoptera</taxon>
        <taxon>Polyphaga</taxon>
        <taxon>Cucujiformia</taxon>
        <taxon>Tenebrionidae</taxon>
        <taxon>Zophobas</taxon>
    </lineage>
</organism>
<name>A0AA38IGZ1_9CUCU</name>
<evidence type="ECO:0000256" key="1">
    <source>
        <dbReference type="SAM" id="MobiDB-lite"/>
    </source>
</evidence>
<comment type="caution">
    <text evidence="2">The sequence shown here is derived from an EMBL/GenBank/DDBJ whole genome shotgun (WGS) entry which is preliminary data.</text>
</comment>
<proteinExistence type="predicted"/>
<reference evidence="2" key="1">
    <citation type="journal article" date="2023" name="G3 (Bethesda)">
        <title>Whole genome assemblies of Zophobas morio and Tenebrio molitor.</title>
        <authorList>
            <person name="Kaur S."/>
            <person name="Stinson S.A."/>
            <person name="diCenzo G.C."/>
        </authorList>
    </citation>
    <scope>NUCLEOTIDE SEQUENCE</scope>
    <source>
        <strain evidence="2">QUZm001</strain>
    </source>
</reference>
<dbReference type="Proteomes" id="UP001168821">
    <property type="component" value="Unassembled WGS sequence"/>
</dbReference>
<evidence type="ECO:0000313" key="3">
    <source>
        <dbReference type="Proteomes" id="UP001168821"/>
    </source>
</evidence>
<sequence>MLRPDQLGKRKHLQGEGTRAYTNNSKDCGTNEIIETTTNIWPITERIIENQALNKSSFGYVYIVVMGTNEAPSIKDLIKVKNVVQKAEGRRQTDLLHQHRQK</sequence>
<gene>
    <name evidence="2" type="ORF">Zmor_015565</name>
</gene>
<keyword evidence="3" id="KW-1185">Reference proteome</keyword>
<protein>
    <submittedName>
        <fullName evidence="2">Uncharacterized protein</fullName>
    </submittedName>
</protein>
<accession>A0AA38IGZ1</accession>
<evidence type="ECO:0000313" key="2">
    <source>
        <dbReference type="EMBL" id="KAJ3656492.1"/>
    </source>
</evidence>
<dbReference type="EMBL" id="JALNTZ010000004">
    <property type="protein sequence ID" value="KAJ3656492.1"/>
    <property type="molecule type" value="Genomic_DNA"/>
</dbReference>
<feature type="region of interest" description="Disordered" evidence="1">
    <location>
        <begin position="1"/>
        <end position="25"/>
    </location>
</feature>
<dbReference type="AlphaFoldDB" id="A0AA38IGZ1"/>